<feature type="compositionally biased region" description="Low complexity" evidence="1">
    <location>
        <begin position="94"/>
        <end position="110"/>
    </location>
</feature>
<dbReference type="EMBL" id="JACAZH010000021">
    <property type="protein sequence ID" value="KAF7344467.1"/>
    <property type="molecule type" value="Genomic_DNA"/>
</dbReference>
<feature type="region of interest" description="Disordered" evidence="1">
    <location>
        <begin position="35"/>
        <end position="261"/>
    </location>
</feature>
<dbReference type="AlphaFoldDB" id="A0A8H6XQ44"/>
<keyword evidence="3" id="KW-1185">Reference proteome</keyword>
<evidence type="ECO:0000256" key="1">
    <source>
        <dbReference type="SAM" id="MobiDB-lite"/>
    </source>
</evidence>
<sequence>MMLVQKQPLFSMSFAQKQPLYSLAQSPQQYIHHRRNPSAPVVHVQPTRTPGLLSLSKPPRQAKASPRPKPAVATHRSPKPSPAQAAERGRQQASHSNSHNNNSTSINPSNNKRRSASQTAPARRRQPSPDPFAPAASPPNSNKRRHPNATNPIPVPPLLPVHSQNLSRSDPVLSHMPRRRQPPQRTTTLDSATYAPALAPSVFDEFPICDDMTDAGSRPSSPSPPSPTTARRPKPAFHLSEPRTPTRKSRLPDPPPDCAPL</sequence>
<feature type="compositionally biased region" description="Pro residues" evidence="1">
    <location>
        <begin position="252"/>
        <end position="261"/>
    </location>
</feature>
<dbReference type="OrthoDB" id="3226344at2759"/>
<evidence type="ECO:0000313" key="2">
    <source>
        <dbReference type="EMBL" id="KAF7344467.1"/>
    </source>
</evidence>
<protein>
    <submittedName>
        <fullName evidence="2">Uncharacterized protein</fullName>
    </submittedName>
</protein>
<proteinExistence type="predicted"/>
<evidence type="ECO:0000313" key="3">
    <source>
        <dbReference type="Proteomes" id="UP000623467"/>
    </source>
</evidence>
<comment type="caution">
    <text evidence="2">The sequence shown here is derived from an EMBL/GenBank/DDBJ whole genome shotgun (WGS) entry which is preliminary data.</text>
</comment>
<organism evidence="2 3">
    <name type="scientific">Mycena sanguinolenta</name>
    <dbReference type="NCBI Taxonomy" id="230812"/>
    <lineage>
        <taxon>Eukaryota</taxon>
        <taxon>Fungi</taxon>
        <taxon>Dikarya</taxon>
        <taxon>Basidiomycota</taxon>
        <taxon>Agaricomycotina</taxon>
        <taxon>Agaricomycetes</taxon>
        <taxon>Agaricomycetidae</taxon>
        <taxon>Agaricales</taxon>
        <taxon>Marasmiineae</taxon>
        <taxon>Mycenaceae</taxon>
        <taxon>Mycena</taxon>
    </lineage>
</organism>
<accession>A0A8H6XQ44</accession>
<dbReference type="Proteomes" id="UP000623467">
    <property type="component" value="Unassembled WGS sequence"/>
</dbReference>
<gene>
    <name evidence="2" type="ORF">MSAN_01928300</name>
</gene>
<name>A0A8H6XQ44_9AGAR</name>
<reference evidence="2" key="1">
    <citation type="submission" date="2020-05" db="EMBL/GenBank/DDBJ databases">
        <title>Mycena genomes resolve the evolution of fungal bioluminescence.</title>
        <authorList>
            <person name="Tsai I.J."/>
        </authorList>
    </citation>
    <scope>NUCLEOTIDE SEQUENCE</scope>
    <source>
        <strain evidence="2">160909Yilan</strain>
    </source>
</reference>